<gene>
    <name evidence="2" type="ORF">CLV84_1341</name>
</gene>
<keyword evidence="1" id="KW-0812">Transmembrane</keyword>
<name>A0A2S6IA46_9BACT</name>
<protein>
    <submittedName>
        <fullName evidence="2">Uncharacterized protein</fullName>
    </submittedName>
</protein>
<keyword evidence="1" id="KW-0472">Membrane</keyword>
<sequence length="129" mass="14670">MHPKQRYLVPFFSGSFYIGIALILLALGALGYEWTSNGVWYRESLIGTLGMGLLFLFFSGRPMVDERTRFLKFQALAYAFVITTVVGSLVNYLITYPDGMHQEAFSSYFFVFGCLLLAFICYRILSVRG</sequence>
<evidence type="ECO:0000256" key="1">
    <source>
        <dbReference type="SAM" id="Phobius"/>
    </source>
</evidence>
<reference evidence="2 3" key="1">
    <citation type="submission" date="2018-02" db="EMBL/GenBank/DDBJ databases">
        <title>Genomic Encyclopedia of Archaeal and Bacterial Type Strains, Phase II (KMG-II): from individual species to whole genera.</title>
        <authorList>
            <person name="Goeker M."/>
        </authorList>
    </citation>
    <scope>NUCLEOTIDE SEQUENCE [LARGE SCALE GENOMIC DNA]</scope>
    <source>
        <strain evidence="2 3">DSM 29526</strain>
    </source>
</reference>
<keyword evidence="3" id="KW-1185">Reference proteome</keyword>
<organism evidence="2 3">
    <name type="scientific">Neolewinella xylanilytica</name>
    <dbReference type="NCBI Taxonomy" id="1514080"/>
    <lineage>
        <taxon>Bacteria</taxon>
        <taxon>Pseudomonadati</taxon>
        <taxon>Bacteroidota</taxon>
        <taxon>Saprospiria</taxon>
        <taxon>Saprospirales</taxon>
        <taxon>Lewinellaceae</taxon>
        <taxon>Neolewinella</taxon>
    </lineage>
</organism>
<feature type="transmembrane region" description="Helical" evidence="1">
    <location>
        <begin position="106"/>
        <end position="125"/>
    </location>
</feature>
<comment type="caution">
    <text evidence="2">The sequence shown here is derived from an EMBL/GenBank/DDBJ whole genome shotgun (WGS) entry which is preliminary data.</text>
</comment>
<feature type="transmembrane region" description="Helical" evidence="1">
    <location>
        <begin position="76"/>
        <end position="94"/>
    </location>
</feature>
<feature type="transmembrane region" description="Helical" evidence="1">
    <location>
        <begin position="7"/>
        <end position="32"/>
    </location>
</feature>
<feature type="transmembrane region" description="Helical" evidence="1">
    <location>
        <begin position="44"/>
        <end position="64"/>
    </location>
</feature>
<evidence type="ECO:0000313" key="2">
    <source>
        <dbReference type="EMBL" id="PPK88374.1"/>
    </source>
</evidence>
<dbReference type="RefSeq" id="WP_104418924.1">
    <property type="nucleotide sequence ID" value="NZ_PTJC01000005.1"/>
</dbReference>
<keyword evidence="1" id="KW-1133">Transmembrane helix</keyword>
<evidence type="ECO:0000313" key="3">
    <source>
        <dbReference type="Proteomes" id="UP000237662"/>
    </source>
</evidence>
<dbReference type="OrthoDB" id="894278at2"/>
<dbReference type="AlphaFoldDB" id="A0A2S6IA46"/>
<accession>A0A2S6IA46</accession>
<dbReference type="Proteomes" id="UP000237662">
    <property type="component" value="Unassembled WGS sequence"/>
</dbReference>
<dbReference type="EMBL" id="PTJC01000005">
    <property type="protein sequence ID" value="PPK88374.1"/>
    <property type="molecule type" value="Genomic_DNA"/>
</dbReference>
<proteinExistence type="predicted"/>